<dbReference type="GO" id="GO:0005737">
    <property type="term" value="C:cytoplasm"/>
    <property type="evidence" value="ECO:0007669"/>
    <property type="project" value="TreeGrafter"/>
</dbReference>
<accession>A0A3Q9RMZ1</accession>
<feature type="modified residue" description="N6-(pyridoxal phosphate)lysine" evidence="6">
    <location>
        <position position="305"/>
    </location>
</feature>
<dbReference type="GO" id="GO:0004058">
    <property type="term" value="F:aromatic-L-amino-acid decarboxylase activity"/>
    <property type="evidence" value="ECO:0007669"/>
    <property type="project" value="UniProtKB-ARBA"/>
</dbReference>
<keyword evidence="3" id="KW-0210">Decarboxylase</keyword>
<dbReference type="EMBL" id="CP026095">
    <property type="protein sequence ID" value="AZV42923.1"/>
    <property type="molecule type" value="Genomic_DNA"/>
</dbReference>
<evidence type="ECO:0000256" key="7">
    <source>
        <dbReference type="RuleBase" id="RU000382"/>
    </source>
</evidence>
<evidence type="ECO:0000256" key="6">
    <source>
        <dbReference type="PIRSR" id="PIRSR602129-50"/>
    </source>
</evidence>
<dbReference type="PANTHER" id="PTHR45677:SF8">
    <property type="entry name" value="CYSTEINE SULFINIC ACID DECARBOXYLASE"/>
    <property type="match status" value="1"/>
</dbReference>
<dbReference type="InterPro" id="IPR015424">
    <property type="entry name" value="PyrdxlP-dep_Trfase"/>
</dbReference>
<proteinExistence type="inferred from homology"/>
<dbReference type="SUPFAM" id="SSF53383">
    <property type="entry name" value="PLP-dependent transferases"/>
    <property type="match status" value="1"/>
</dbReference>
<evidence type="ECO:0000256" key="5">
    <source>
        <dbReference type="ARBA" id="ARBA00023239"/>
    </source>
</evidence>
<sequence>MIMNTDFLPNDSFIEPSGQNVAEVKSLITKVMDLVIENCANSEQRQSLFQLENYNFGEFPIQGTTNEDILIQLQDILRNSMNPLTPNYIGHMDSIPTLISCLGEFVTTAINNNMLSLEMSPVFSQMEVQVLQKIAQMFGFNEQGGGVMTSGGSLANLQALSVARNHKLKVKEAGLTGLIEQPVILVSEASHTSLHKAAMLLGLGTSSVIAVKSNQNSQMDTSDLEKKIINLFEEGKKPFAVVATAGTTVTGSIDPILFIAEIAEKYGLWLHVDAAYGGALVFSEKYRQLLSGIERADSITFNPQKWMYVAKTCAMVLFKNRELLETDFRISAPYMNDTNFTNLGEISVQGTRHADILKLYLSLQHIGLKGYDQLLNESYLLVKEFVEQVKKRSYIELASEPDTNLCCFRGKPKYLDSKQWDQWNLELQQFLLNEEGVFFSFPTYRGARWLRAVLLNPYTSIETIQKIFEKIDEFYKNHHSYNVL</sequence>
<dbReference type="GO" id="GO:0030170">
    <property type="term" value="F:pyridoxal phosphate binding"/>
    <property type="evidence" value="ECO:0007669"/>
    <property type="project" value="InterPro"/>
</dbReference>
<evidence type="ECO:0000313" key="8">
    <source>
        <dbReference type="EMBL" id="AZV42923.1"/>
    </source>
</evidence>
<organism evidence="8 9">
    <name type="scientific">Peribacillus asahii</name>
    <dbReference type="NCBI Taxonomy" id="228899"/>
    <lineage>
        <taxon>Bacteria</taxon>
        <taxon>Bacillati</taxon>
        <taxon>Bacillota</taxon>
        <taxon>Bacilli</taxon>
        <taxon>Bacillales</taxon>
        <taxon>Bacillaceae</taxon>
        <taxon>Peribacillus</taxon>
    </lineage>
</organism>
<dbReference type="GO" id="GO:0019752">
    <property type="term" value="P:carboxylic acid metabolic process"/>
    <property type="evidence" value="ECO:0007669"/>
    <property type="project" value="InterPro"/>
</dbReference>
<comment type="similarity">
    <text evidence="2 7">Belongs to the group II decarboxylase family.</text>
</comment>
<keyword evidence="4 6" id="KW-0663">Pyridoxal phosphate</keyword>
<dbReference type="AlphaFoldDB" id="A0A3Q9RMZ1"/>
<protein>
    <submittedName>
        <fullName evidence="8">Putative L-2,4-diaminobutyrate decarboxylase</fullName>
    </submittedName>
</protein>
<dbReference type="Gene3D" id="3.40.640.10">
    <property type="entry name" value="Type I PLP-dependent aspartate aminotransferase-like (Major domain)"/>
    <property type="match status" value="1"/>
</dbReference>
<evidence type="ECO:0000256" key="2">
    <source>
        <dbReference type="ARBA" id="ARBA00009533"/>
    </source>
</evidence>
<dbReference type="PANTHER" id="PTHR45677">
    <property type="entry name" value="GLUTAMATE DECARBOXYLASE-RELATED"/>
    <property type="match status" value="1"/>
</dbReference>
<reference evidence="8 9" key="1">
    <citation type="submission" date="2018-01" db="EMBL/GenBank/DDBJ databases">
        <title>Bacillus asahii Genome sequencing and assembly.</title>
        <authorList>
            <person name="Jiang H."/>
            <person name="Feng Y."/>
            <person name="Zhao F."/>
            <person name="Lin X."/>
        </authorList>
    </citation>
    <scope>NUCLEOTIDE SEQUENCE [LARGE SCALE GENOMIC DNA]</scope>
    <source>
        <strain evidence="8 9">OM18</strain>
    </source>
</reference>
<evidence type="ECO:0000256" key="3">
    <source>
        <dbReference type="ARBA" id="ARBA00022793"/>
    </source>
</evidence>
<dbReference type="Pfam" id="PF00282">
    <property type="entry name" value="Pyridoxal_deC"/>
    <property type="match status" value="1"/>
</dbReference>
<dbReference type="KEGG" id="pasa:BAOM_2314"/>
<keyword evidence="5 7" id="KW-0456">Lyase</keyword>
<gene>
    <name evidence="8" type="ORF">BAOM_2314</name>
</gene>
<name>A0A3Q9RMZ1_9BACI</name>
<dbReference type="Proteomes" id="UP000283095">
    <property type="component" value="Chromosome"/>
</dbReference>
<dbReference type="InterPro" id="IPR002129">
    <property type="entry name" value="PyrdxlP-dep_de-COase"/>
</dbReference>
<evidence type="ECO:0000256" key="4">
    <source>
        <dbReference type="ARBA" id="ARBA00022898"/>
    </source>
</evidence>
<dbReference type="Gene3D" id="3.90.1150.170">
    <property type="match status" value="1"/>
</dbReference>
<evidence type="ECO:0000256" key="1">
    <source>
        <dbReference type="ARBA" id="ARBA00001933"/>
    </source>
</evidence>
<evidence type="ECO:0000313" key="9">
    <source>
        <dbReference type="Proteomes" id="UP000283095"/>
    </source>
</evidence>
<dbReference type="InterPro" id="IPR015421">
    <property type="entry name" value="PyrdxlP-dep_Trfase_major"/>
</dbReference>
<comment type="cofactor">
    <cofactor evidence="1 6 7">
        <name>pyridoxal 5'-phosphate</name>
        <dbReference type="ChEBI" id="CHEBI:597326"/>
    </cofactor>
</comment>